<evidence type="ECO:0000313" key="2">
    <source>
        <dbReference type="EMBL" id="KAF0036996.1"/>
    </source>
</evidence>
<sequence length="105" mass="11787">MQFAMMVLFSETQKEERETSGESQTTERLTIGNNVTGEGGSGGEEQAVGSGRCERRSINKNHDSLHCFHCFVFTGKNARLRKRSRSSDVRVVIKLNFTGFVDKKI</sequence>
<reference evidence="2 3" key="1">
    <citation type="submission" date="2019-06" db="EMBL/GenBank/DDBJ databases">
        <title>Draft genomes of female and male turbot (Scophthalmus maximus).</title>
        <authorList>
            <person name="Xu H."/>
            <person name="Xu X.-W."/>
            <person name="Shao C."/>
            <person name="Chen S."/>
        </authorList>
    </citation>
    <scope>NUCLEOTIDE SEQUENCE [LARGE SCALE GENOMIC DNA]</scope>
    <source>
        <strain evidence="2">Ysfricsl-2016a</strain>
        <tissue evidence="2">Blood</tissue>
    </source>
</reference>
<accession>A0A6A4SPF5</accession>
<protein>
    <submittedName>
        <fullName evidence="2">Uncharacterized protein</fullName>
    </submittedName>
</protein>
<dbReference type="AlphaFoldDB" id="A0A6A4SPF5"/>
<name>A0A6A4SPF5_SCOMX</name>
<organism evidence="2 3">
    <name type="scientific">Scophthalmus maximus</name>
    <name type="common">Turbot</name>
    <name type="synonym">Psetta maxima</name>
    <dbReference type="NCBI Taxonomy" id="52904"/>
    <lineage>
        <taxon>Eukaryota</taxon>
        <taxon>Metazoa</taxon>
        <taxon>Chordata</taxon>
        <taxon>Craniata</taxon>
        <taxon>Vertebrata</taxon>
        <taxon>Euteleostomi</taxon>
        <taxon>Actinopterygii</taxon>
        <taxon>Neopterygii</taxon>
        <taxon>Teleostei</taxon>
        <taxon>Neoteleostei</taxon>
        <taxon>Acanthomorphata</taxon>
        <taxon>Carangaria</taxon>
        <taxon>Pleuronectiformes</taxon>
        <taxon>Pleuronectoidei</taxon>
        <taxon>Scophthalmidae</taxon>
        <taxon>Scophthalmus</taxon>
    </lineage>
</organism>
<evidence type="ECO:0000256" key="1">
    <source>
        <dbReference type="SAM" id="MobiDB-lite"/>
    </source>
</evidence>
<proteinExistence type="predicted"/>
<gene>
    <name evidence="2" type="ORF">F2P81_009870</name>
</gene>
<dbReference type="Proteomes" id="UP000438429">
    <property type="component" value="Unassembled WGS sequence"/>
</dbReference>
<dbReference type="EMBL" id="VEVO01000009">
    <property type="protein sequence ID" value="KAF0036996.1"/>
    <property type="molecule type" value="Genomic_DNA"/>
</dbReference>
<comment type="caution">
    <text evidence="2">The sequence shown here is derived from an EMBL/GenBank/DDBJ whole genome shotgun (WGS) entry which is preliminary data.</text>
</comment>
<feature type="region of interest" description="Disordered" evidence="1">
    <location>
        <begin position="1"/>
        <end position="51"/>
    </location>
</feature>
<evidence type="ECO:0000313" key="3">
    <source>
        <dbReference type="Proteomes" id="UP000438429"/>
    </source>
</evidence>